<gene>
    <name evidence="1" type="ORF">HAX54_012859</name>
</gene>
<reference evidence="1 2" key="1">
    <citation type="journal article" date="2021" name="BMC Genomics">
        <title>Datura genome reveals duplications of psychoactive alkaloid biosynthetic genes and high mutation rate following tissue culture.</title>
        <authorList>
            <person name="Rajewski A."/>
            <person name="Carter-House D."/>
            <person name="Stajich J."/>
            <person name="Litt A."/>
        </authorList>
    </citation>
    <scope>NUCLEOTIDE SEQUENCE [LARGE SCALE GENOMIC DNA]</scope>
    <source>
        <strain evidence="1">AR-01</strain>
    </source>
</reference>
<organism evidence="1 2">
    <name type="scientific">Datura stramonium</name>
    <name type="common">Jimsonweed</name>
    <name type="synonym">Common thornapple</name>
    <dbReference type="NCBI Taxonomy" id="4076"/>
    <lineage>
        <taxon>Eukaryota</taxon>
        <taxon>Viridiplantae</taxon>
        <taxon>Streptophyta</taxon>
        <taxon>Embryophyta</taxon>
        <taxon>Tracheophyta</taxon>
        <taxon>Spermatophyta</taxon>
        <taxon>Magnoliopsida</taxon>
        <taxon>eudicotyledons</taxon>
        <taxon>Gunneridae</taxon>
        <taxon>Pentapetalae</taxon>
        <taxon>asterids</taxon>
        <taxon>lamiids</taxon>
        <taxon>Solanales</taxon>
        <taxon>Solanaceae</taxon>
        <taxon>Solanoideae</taxon>
        <taxon>Datureae</taxon>
        <taxon>Datura</taxon>
    </lineage>
</organism>
<sequence length="151" mass="17144">MPSKNDNEVPLTEQFSLLSIMESIHINVGDIITIKIRDQAQQAYTPFPILVLVMNLCRNAGIPEIERIEENIWANQIVDITKIQDEINPKLKKRKRAPVVAHAFETDMGIDSQVVNMAAQNNTRSTLLIEHMPDMIKRVIDKALAPIHIKI</sequence>
<proteinExistence type="predicted"/>
<comment type="caution">
    <text evidence="1">The sequence shown here is derived from an EMBL/GenBank/DDBJ whole genome shotgun (WGS) entry which is preliminary data.</text>
</comment>
<evidence type="ECO:0000313" key="2">
    <source>
        <dbReference type="Proteomes" id="UP000823775"/>
    </source>
</evidence>
<protein>
    <submittedName>
        <fullName evidence="1">Uncharacterized protein</fullName>
    </submittedName>
</protein>
<dbReference type="EMBL" id="JACEIK010001759">
    <property type="protein sequence ID" value="MCD7472033.1"/>
    <property type="molecule type" value="Genomic_DNA"/>
</dbReference>
<dbReference type="Proteomes" id="UP000823775">
    <property type="component" value="Unassembled WGS sequence"/>
</dbReference>
<keyword evidence="2" id="KW-1185">Reference proteome</keyword>
<evidence type="ECO:0000313" key="1">
    <source>
        <dbReference type="EMBL" id="MCD7472033.1"/>
    </source>
</evidence>
<name>A0ABS8TM37_DATST</name>
<accession>A0ABS8TM37</accession>